<dbReference type="SUPFAM" id="SSF52540">
    <property type="entry name" value="P-loop containing nucleoside triphosphate hydrolases"/>
    <property type="match status" value="1"/>
</dbReference>
<keyword evidence="2" id="KW-0067">ATP-binding</keyword>
<evidence type="ECO:0000256" key="2">
    <source>
        <dbReference type="ARBA" id="ARBA00022840"/>
    </source>
</evidence>
<accession>A0ABR8NGL5</accession>
<evidence type="ECO:0000256" key="3">
    <source>
        <dbReference type="SAM" id="MobiDB-lite"/>
    </source>
</evidence>
<comment type="caution">
    <text evidence="4">The sequence shown here is derived from an EMBL/GenBank/DDBJ whole genome shotgun (WGS) entry which is preliminary data.</text>
</comment>
<keyword evidence="5" id="KW-1185">Reference proteome</keyword>
<dbReference type="PANTHER" id="PTHR43384:SF13">
    <property type="entry name" value="SLR0110 PROTEIN"/>
    <property type="match status" value="1"/>
</dbReference>
<keyword evidence="1" id="KW-0547">Nucleotide-binding</keyword>
<organism evidence="4 5">
    <name type="scientific">Nocardioides cavernae</name>
    <dbReference type="NCBI Taxonomy" id="1921566"/>
    <lineage>
        <taxon>Bacteria</taxon>
        <taxon>Bacillati</taxon>
        <taxon>Actinomycetota</taxon>
        <taxon>Actinomycetes</taxon>
        <taxon>Propionibacteriales</taxon>
        <taxon>Nocardioidaceae</taxon>
        <taxon>Nocardioides</taxon>
    </lineage>
</organism>
<dbReference type="EMBL" id="JACXYZ010000004">
    <property type="protein sequence ID" value="MBD3926995.1"/>
    <property type="molecule type" value="Genomic_DNA"/>
</dbReference>
<feature type="region of interest" description="Disordered" evidence="3">
    <location>
        <begin position="398"/>
        <end position="420"/>
    </location>
</feature>
<evidence type="ECO:0000313" key="5">
    <source>
        <dbReference type="Proteomes" id="UP000618818"/>
    </source>
</evidence>
<dbReference type="Gene3D" id="3.40.50.300">
    <property type="entry name" value="P-loop containing nucleotide triphosphate hydrolases"/>
    <property type="match status" value="1"/>
</dbReference>
<evidence type="ECO:0000313" key="4">
    <source>
        <dbReference type="EMBL" id="MBD3926995.1"/>
    </source>
</evidence>
<sequence length="420" mass="44007">MTAILEPDGAQRAVLQAMLHGSVAFADPEGLDSHIRSSANEFAVVIGPSVASHAAADLAQWARVHRPDLGVILLRHEVDSNALALALRSGMREVVAARDLAGITTAVQRARSVANAIGQTMMDEAQAAAETVRAEVVAQAAQAAAVAQAEAEAPRGRVITVFSTKGGVGKSLVSTNLGVALANKGRSVCLVDLDVNSGDVAIMLQLTPSRTINDLATFSGVIDAEGITSILTRHSDNLSVVAAPVRLDSPDQASVEDIGKLLDALRRMVDFVVVDTSGVFDDHALCALDRSDLIVLVGTLDIPSLKALKLATSTLEVLNFPKSTWRFVLNRADGKVGLTIDEFEKTLGLKADTSLVSSREVLAAVNRGEALVSAYPNHTNSKALVAFSDSVASAVSADDIDEGTPSGRRSSGSRLRLRRA</sequence>
<name>A0ABR8NGL5_9ACTN</name>
<protein>
    <submittedName>
        <fullName evidence="4">P-loop NTPase</fullName>
    </submittedName>
</protein>
<dbReference type="InterPro" id="IPR027417">
    <property type="entry name" value="P-loop_NTPase"/>
</dbReference>
<reference evidence="4 5" key="1">
    <citation type="submission" date="2020-09" db="EMBL/GenBank/DDBJ databases">
        <title>novel species in genus Nocardioides.</title>
        <authorList>
            <person name="Zhang G."/>
        </authorList>
    </citation>
    <scope>NUCLEOTIDE SEQUENCE [LARGE SCALE GENOMIC DNA]</scope>
    <source>
        <strain evidence="4 5">KCTC 39551</strain>
    </source>
</reference>
<dbReference type="Pfam" id="PF10609">
    <property type="entry name" value="ParA"/>
    <property type="match status" value="1"/>
</dbReference>
<dbReference type="RefSeq" id="WP_191196846.1">
    <property type="nucleotide sequence ID" value="NZ_JACXYZ010000004.1"/>
</dbReference>
<dbReference type="Proteomes" id="UP000618818">
    <property type="component" value="Unassembled WGS sequence"/>
</dbReference>
<gene>
    <name evidence="4" type="ORF">IEZ26_20410</name>
</gene>
<dbReference type="PANTHER" id="PTHR43384">
    <property type="entry name" value="SEPTUM SITE-DETERMINING PROTEIN MIND HOMOLOG, CHLOROPLASTIC-RELATED"/>
    <property type="match status" value="1"/>
</dbReference>
<evidence type="ECO:0000256" key="1">
    <source>
        <dbReference type="ARBA" id="ARBA00022741"/>
    </source>
</evidence>
<dbReference type="InterPro" id="IPR033756">
    <property type="entry name" value="YlxH/NBP35"/>
</dbReference>
<dbReference type="InterPro" id="IPR050625">
    <property type="entry name" value="ParA/MinD_ATPase"/>
</dbReference>
<proteinExistence type="predicted"/>